<accession>A0A365HCH5</accession>
<dbReference type="InterPro" id="IPR005079">
    <property type="entry name" value="Peptidase_C45_hydrolase"/>
</dbReference>
<feature type="region of interest" description="Disordered" evidence="1">
    <location>
        <begin position="1"/>
        <end position="31"/>
    </location>
</feature>
<sequence>MDHWRGARRRRRGERRQRRPAAERAGRPGAEPAMKIVRVAGTPFARGLAHGEQAREEIHEAIRVYRRWFETFARLSWEAARDAARAHRPWLENRDPAALEEMRGIAAGAGVPTTEIVALNFRTEIAYAAAGDLALTECTVLGVDASASGDGHVYLAQNWDWLTELLPLTIMLDWEFDGGRAVSVTEPGMLAKFGVNSAGVALCVNLLGSDAHGRGGSFHTLARRVLESATVLDATWAVTGSERAGSGNFLIGGASGELIDVEYNPVRCRLLFPANGTLAHANHFVGPDPGVRDRLDVLRGLSPGTYFRQWRAEQLLAAGPGAGLAGMQAILRDHYGAPESICRHPQPPGRREVLGQTNVSLIIDVTASALHYTLGCPCRSDYERISLPWA</sequence>
<comment type="caution">
    <text evidence="3">The sequence shown here is derived from an EMBL/GenBank/DDBJ whole genome shotgun (WGS) entry which is preliminary data.</text>
</comment>
<dbReference type="EMBL" id="QLYX01000001">
    <property type="protein sequence ID" value="RAY16801.1"/>
    <property type="molecule type" value="Genomic_DNA"/>
</dbReference>
<dbReference type="Proteomes" id="UP000251891">
    <property type="component" value="Unassembled WGS sequence"/>
</dbReference>
<evidence type="ECO:0000313" key="3">
    <source>
        <dbReference type="EMBL" id="RAY16801.1"/>
    </source>
</evidence>
<dbReference type="GO" id="GO:0016740">
    <property type="term" value="F:transferase activity"/>
    <property type="evidence" value="ECO:0007669"/>
    <property type="project" value="UniProtKB-KW"/>
</dbReference>
<keyword evidence="4" id="KW-1185">Reference proteome</keyword>
<name>A0A365HCH5_9ACTN</name>
<protein>
    <submittedName>
        <fullName evidence="3">Acyl-CoA--6-aminopenicillanic acid acyl-transferase</fullName>
    </submittedName>
</protein>
<reference evidence="3 4" key="1">
    <citation type="submission" date="2018-06" db="EMBL/GenBank/DDBJ databases">
        <title>Actinomadura craniellae sp. nov. isolated from marine sponge Craniella sp.</title>
        <authorList>
            <person name="Li L."/>
            <person name="Xu Q.H."/>
            <person name="Lin H.W."/>
            <person name="Lu Y.H."/>
        </authorList>
    </citation>
    <scope>NUCLEOTIDE SEQUENCE [LARGE SCALE GENOMIC DNA]</scope>
    <source>
        <strain evidence="3 4">LHW63021</strain>
    </source>
</reference>
<dbReference type="InterPro" id="IPR047801">
    <property type="entry name" value="Peptidase_C45"/>
</dbReference>
<gene>
    <name evidence="3" type="ORF">DPM19_01130</name>
</gene>
<feature type="domain" description="Peptidase C45 hydrolase" evidence="2">
    <location>
        <begin position="150"/>
        <end position="344"/>
    </location>
</feature>
<evidence type="ECO:0000256" key="1">
    <source>
        <dbReference type="SAM" id="MobiDB-lite"/>
    </source>
</evidence>
<dbReference type="Pfam" id="PF03417">
    <property type="entry name" value="AAT"/>
    <property type="match status" value="1"/>
</dbReference>
<dbReference type="AlphaFoldDB" id="A0A365HCH5"/>
<organism evidence="3 4">
    <name type="scientific">Actinomadura craniellae</name>
    <dbReference type="NCBI Taxonomy" id="2231787"/>
    <lineage>
        <taxon>Bacteria</taxon>
        <taxon>Bacillati</taxon>
        <taxon>Actinomycetota</taxon>
        <taxon>Actinomycetes</taxon>
        <taxon>Streptosporangiales</taxon>
        <taxon>Thermomonosporaceae</taxon>
        <taxon>Actinomadura</taxon>
    </lineage>
</organism>
<dbReference type="Gene3D" id="1.10.10.2120">
    <property type="match status" value="1"/>
</dbReference>
<dbReference type="InterPro" id="IPR047794">
    <property type="entry name" value="C45_proenzyme-like"/>
</dbReference>
<dbReference type="PANTHER" id="PTHR34180:SF1">
    <property type="entry name" value="BETA-ALANYL-DOPAMINE_CARCININE HYDROLASE"/>
    <property type="match status" value="1"/>
</dbReference>
<evidence type="ECO:0000259" key="2">
    <source>
        <dbReference type="Pfam" id="PF03417"/>
    </source>
</evidence>
<dbReference type="NCBIfam" id="NF040521">
    <property type="entry name" value="C45_proenzyme"/>
    <property type="match status" value="1"/>
</dbReference>
<feature type="compositionally biased region" description="Basic residues" evidence="1">
    <location>
        <begin position="1"/>
        <end position="19"/>
    </location>
</feature>
<keyword evidence="3" id="KW-0808">Transferase</keyword>
<dbReference type="Gene3D" id="3.60.60.10">
    <property type="entry name" value="Penicillin V Acylase, Chain A"/>
    <property type="match status" value="1"/>
</dbReference>
<proteinExistence type="predicted"/>
<evidence type="ECO:0000313" key="4">
    <source>
        <dbReference type="Proteomes" id="UP000251891"/>
    </source>
</evidence>
<dbReference type="PANTHER" id="PTHR34180">
    <property type="entry name" value="PEPTIDASE C45"/>
    <property type="match status" value="1"/>
</dbReference>